<dbReference type="Proteomes" id="UP001341281">
    <property type="component" value="Chromosome 04"/>
</dbReference>
<proteinExistence type="predicted"/>
<evidence type="ECO:0000313" key="2">
    <source>
        <dbReference type="Proteomes" id="UP001341281"/>
    </source>
</evidence>
<keyword evidence="2" id="KW-1185">Reference proteome</keyword>
<dbReference type="EMBL" id="CP144748">
    <property type="protein sequence ID" value="WVZ71618.1"/>
    <property type="molecule type" value="Genomic_DNA"/>
</dbReference>
<reference evidence="1 2" key="1">
    <citation type="submission" date="2024-02" db="EMBL/GenBank/DDBJ databases">
        <title>High-quality chromosome-scale genome assembly of Pensacola bahiagrass (Paspalum notatum Flugge var. saurae).</title>
        <authorList>
            <person name="Vega J.M."/>
            <person name="Podio M."/>
            <person name="Orjuela J."/>
            <person name="Siena L.A."/>
            <person name="Pessino S.C."/>
            <person name="Combes M.C."/>
            <person name="Mariac C."/>
            <person name="Albertini E."/>
            <person name="Pupilli F."/>
            <person name="Ortiz J.P.A."/>
            <person name="Leblanc O."/>
        </authorList>
    </citation>
    <scope>NUCLEOTIDE SEQUENCE [LARGE SCALE GENOMIC DNA]</scope>
    <source>
        <strain evidence="1">R1</strain>
        <tissue evidence="1">Leaf</tissue>
    </source>
</reference>
<evidence type="ECO:0000313" key="1">
    <source>
        <dbReference type="EMBL" id="WVZ71618.1"/>
    </source>
</evidence>
<gene>
    <name evidence="1" type="ORF">U9M48_020185</name>
</gene>
<dbReference type="AlphaFoldDB" id="A0AAQ3TDR5"/>
<name>A0AAQ3TDR5_PASNO</name>
<sequence>MLETRGLIHWEMHLQMARDNGGSPGSPASRRGIRSDLEVGMLRVEFIGSLHAMMAPPSAGAIRTAGFGELAVAPGEH</sequence>
<protein>
    <submittedName>
        <fullName evidence="1">Uncharacterized protein</fullName>
    </submittedName>
</protein>
<accession>A0AAQ3TDR5</accession>
<organism evidence="1 2">
    <name type="scientific">Paspalum notatum var. saurae</name>
    <dbReference type="NCBI Taxonomy" id="547442"/>
    <lineage>
        <taxon>Eukaryota</taxon>
        <taxon>Viridiplantae</taxon>
        <taxon>Streptophyta</taxon>
        <taxon>Embryophyta</taxon>
        <taxon>Tracheophyta</taxon>
        <taxon>Spermatophyta</taxon>
        <taxon>Magnoliopsida</taxon>
        <taxon>Liliopsida</taxon>
        <taxon>Poales</taxon>
        <taxon>Poaceae</taxon>
        <taxon>PACMAD clade</taxon>
        <taxon>Panicoideae</taxon>
        <taxon>Andropogonodae</taxon>
        <taxon>Paspaleae</taxon>
        <taxon>Paspalinae</taxon>
        <taxon>Paspalum</taxon>
    </lineage>
</organism>